<gene>
    <name evidence="2" type="ORF">M422DRAFT_257911</name>
</gene>
<dbReference type="AlphaFoldDB" id="A0A0C9VMW3"/>
<evidence type="ECO:0000313" key="2">
    <source>
        <dbReference type="EMBL" id="KIJ39305.1"/>
    </source>
</evidence>
<evidence type="ECO:0000313" key="3">
    <source>
        <dbReference type="Proteomes" id="UP000054279"/>
    </source>
</evidence>
<dbReference type="Proteomes" id="UP000054279">
    <property type="component" value="Unassembled WGS sequence"/>
</dbReference>
<dbReference type="HOGENOM" id="CLU_1983005_0_0_1"/>
<organism evidence="2 3">
    <name type="scientific">Sphaerobolus stellatus (strain SS14)</name>
    <dbReference type="NCBI Taxonomy" id="990650"/>
    <lineage>
        <taxon>Eukaryota</taxon>
        <taxon>Fungi</taxon>
        <taxon>Dikarya</taxon>
        <taxon>Basidiomycota</taxon>
        <taxon>Agaricomycotina</taxon>
        <taxon>Agaricomycetes</taxon>
        <taxon>Phallomycetidae</taxon>
        <taxon>Geastrales</taxon>
        <taxon>Sphaerobolaceae</taxon>
        <taxon>Sphaerobolus</taxon>
    </lineage>
</organism>
<evidence type="ECO:0000256" key="1">
    <source>
        <dbReference type="SAM" id="MobiDB-lite"/>
    </source>
</evidence>
<dbReference type="EMBL" id="KN837153">
    <property type="protein sequence ID" value="KIJ39305.1"/>
    <property type="molecule type" value="Genomic_DNA"/>
</dbReference>
<feature type="compositionally biased region" description="Basic and acidic residues" evidence="1">
    <location>
        <begin position="40"/>
        <end position="49"/>
    </location>
</feature>
<reference evidence="2 3" key="1">
    <citation type="submission" date="2014-06" db="EMBL/GenBank/DDBJ databases">
        <title>Evolutionary Origins and Diversification of the Mycorrhizal Mutualists.</title>
        <authorList>
            <consortium name="DOE Joint Genome Institute"/>
            <consortium name="Mycorrhizal Genomics Consortium"/>
            <person name="Kohler A."/>
            <person name="Kuo A."/>
            <person name="Nagy L.G."/>
            <person name="Floudas D."/>
            <person name="Copeland A."/>
            <person name="Barry K.W."/>
            <person name="Cichocki N."/>
            <person name="Veneault-Fourrey C."/>
            <person name="LaButti K."/>
            <person name="Lindquist E.A."/>
            <person name="Lipzen A."/>
            <person name="Lundell T."/>
            <person name="Morin E."/>
            <person name="Murat C."/>
            <person name="Riley R."/>
            <person name="Ohm R."/>
            <person name="Sun H."/>
            <person name="Tunlid A."/>
            <person name="Henrissat B."/>
            <person name="Grigoriev I.V."/>
            <person name="Hibbett D.S."/>
            <person name="Martin F."/>
        </authorList>
    </citation>
    <scope>NUCLEOTIDE SEQUENCE [LARGE SCALE GENOMIC DNA]</scope>
    <source>
        <strain evidence="2 3">SS14</strain>
    </source>
</reference>
<sequence>MGVKEVAQLVMATTTTRAQDDTGGGAAEYRHSASGGDSGGDGHDRDEGSHGVVVDADGDYCEGGSEDRAGDACGLGDEDCGGGYCYCYGRRDGRLSFFDVVWTKVLRVEDMRWERERVYSTEIEWR</sequence>
<feature type="region of interest" description="Disordered" evidence="1">
    <location>
        <begin position="14"/>
        <end position="54"/>
    </location>
</feature>
<accession>A0A0C9VMW3</accession>
<proteinExistence type="predicted"/>
<name>A0A0C9VMW3_SPHS4</name>
<protein>
    <submittedName>
        <fullName evidence="2">Uncharacterized protein</fullName>
    </submittedName>
</protein>
<keyword evidence="3" id="KW-1185">Reference proteome</keyword>